<keyword evidence="2" id="KW-1185">Reference proteome</keyword>
<accession>A0AAN7QJD2</accession>
<organism evidence="1 2">
    <name type="scientific">Aquatica leii</name>
    <dbReference type="NCBI Taxonomy" id="1421715"/>
    <lineage>
        <taxon>Eukaryota</taxon>
        <taxon>Metazoa</taxon>
        <taxon>Ecdysozoa</taxon>
        <taxon>Arthropoda</taxon>
        <taxon>Hexapoda</taxon>
        <taxon>Insecta</taxon>
        <taxon>Pterygota</taxon>
        <taxon>Neoptera</taxon>
        <taxon>Endopterygota</taxon>
        <taxon>Coleoptera</taxon>
        <taxon>Polyphaga</taxon>
        <taxon>Elateriformia</taxon>
        <taxon>Elateroidea</taxon>
        <taxon>Lampyridae</taxon>
        <taxon>Luciolinae</taxon>
        <taxon>Aquatica</taxon>
    </lineage>
</organism>
<comment type="caution">
    <text evidence="1">The sequence shown here is derived from an EMBL/GenBank/DDBJ whole genome shotgun (WGS) entry which is preliminary data.</text>
</comment>
<dbReference type="Proteomes" id="UP001353858">
    <property type="component" value="Unassembled WGS sequence"/>
</dbReference>
<dbReference type="AlphaFoldDB" id="A0AAN7QJD2"/>
<protein>
    <submittedName>
        <fullName evidence="1">Uncharacterized protein</fullName>
    </submittedName>
</protein>
<reference evidence="2" key="1">
    <citation type="submission" date="2023-01" db="EMBL/GenBank/DDBJ databases">
        <title>Key to firefly adult light organ development and bioluminescence: homeobox transcription factors regulate luciferase expression and transportation to peroxisome.</title>
        <authorList>
            <person name="Fu X."/>
        </authorList>
    </citation>
    <scope>NUCLEOTIDE SEQUENCE [LARGE SCALE GENOMIC DNA]</scope>
</reference>
<sequence>MAFSNDNNQNVSRLNYSDFLPQSTGICSQTQSLHTNAPVNSETAFQKQVFKLLHSLNYKIDNLQADINILLNRNTTKETITDEIIVNIIRCMPFDTKEDVENFETLTDIQLKILAQELSLIGGDSVN</sequence>
<evidence type="ECO:0000313" key="1">
    <source>
        <dbReference type="EMBL" id="KAK4880848.1"/>
    </source>
</evidence>
<evidence type="ECO:0000313" key="2">
    <source>
        <dbReference type="Proteomes" id="UP001353858"/>
    </source>
</evidence>
<gene>
    <name evidence="1" type="ORF">RN001_008994</name>
</gene>
<proteinExistence type="predicted"/>
<dbReference type="EMBL" id="JARPUR010000003">
    <property type="protein sequence ID" value="KAK4880848.1"/>
    <property type="molecule type" value="Genomic_DNA"/>
</dbReference>
<name>A0AAN7QJD2_9COLE</name>